<evidence type="ECO:0000256" key="1">
    <source>
        <dbReference type="ARBA" id="ARBA00004167"/>
    </source>
</evidence>
<keyword evidence="4" id="KW-1133">Transmembrane helix</keyword>
<dbReference type="GO" id="GO:0016020">
    <property type="term" value="C:membrane"/>
    <property type="evidence" value="ECO:0007669"/>
    <property type="project" value="UniProtKB-SubCell"/>
</dbReference>
<feature type="non-terminal residue" evidence="7">
    <location>
        <position position="105"/>
    </location>
</feature>
<evidence type="ECO:0000256" key="3">
    <source>
        <dbReference type="ARBA" id="ARBA00022729"/>
    </source>
</evidence>
<gene>
    <name evidence="7" type="ORF">DARMORV10_A04P24890.1</name>
</gene>
<evidence type="ECO:0000256" key="2">
    <source>
        <dbReference type="ARBA" id="ARBA00022692"/>
    </source>
</evidence>
<sequence length="105" mass="12204">VRIWTSGVYGADVFDRIWLPCNSENWSQIRTDNSVDNDIEFKVPENVMATASVPTDPDADMNISRPGIQELDPIDTREFKVMYNGRLIIKRFKPRTFYTLSFIQE</sequence>
<evidence type="ECO:0000259" key="6">
    <source>
        <dbReference type="Pfam" id="PF12819"/>
    </source>
</evidence>
<accession>A0A817AWT8</accession>
<keyword evidence="5" id="KW-0472">Membrane</keyword>
<evidence type="ECO:0000313" key="7">
    <source>
        <dbReference type="EMBL" id="CAF2287976.1"/>
    </source>
</evidence>
<feature type="domain" description="Malectin-like" evidence="6">
    <location>
        <begin position="9"/>
        <end position="101"/>
    </location>
</feature>
<organism evidence="7">
    <name type="scientific">Brassica napus</name>
    <name type="common">Rape</name>
    <dbReference type="NCBI Taxonomy" id="3708"/>
    <lineage>
        <taxon>Eukaryota</taxon>
        <taxon>Viridiplantae</taxon>
        <taxon>Streptophyta</taxon>
        <taxon>Embryophyta</taxon>
        <taxon>Tracheophyta</taxon>
        <taxon>Spermatophyta</taxon>
        <taxon>Magnoliopsida</taxon>
        <taxon>eudicotyledons</taxon>
        <taxon>Gunneridae</taxon>
        <taxon>Pentapetalae</taxon>
        <taxon>rosids</taxon>
        <taxon>malvids</taxon>
        <taxon>Brassicales</taxon>
        <taxon>Brassicaceae</taxon>
        <taxon>Brassiceae</taxon>
        <taxon>Brassica</taxon>
    </lineage>
</organism>
<dbReference type="Proteomes" id="UP001295469">
    <property type="component" value="Chromosome A04"/>
</dbReference>
<dbReference type="EMBL" id="HG994358">
    <property type="protein sequence ID" value="CAF2287976.1"/>
    <property type="molecule type" value="Genomic_DNA"/>
</dbReference>
<dbReference type="Pfam" id="PF12819">
    <property type="entry name" value="Malectin_like"/>
    <property type="match status" value="1"/>
</dbReference>
<reference evidence="7" key="1">
    <citation type="submission" date="2021-01" db="EMBL/GenBank/DDBJ databases">
        <authorList>
            <consortium name="Genoscope - CEA"/>
            <person name="William W."/>
        </authorList>
    </citation>
    <scope>NUCLEOTIDE SEQUENCE</scope>
</reference>
<evidence type="ECO:0000256" key="5">
    <source>
        <dbReference type="ARBA" id="ARBA00023136"/>
    </source>
</evidence>
<proteinExistence type="predicted"/>
<dbReference type="InterPro" id="IPR024788">
    <property type="entry name" value="Malectin-like_Carb-bd_dom"/>
</dbReference>
<evidence type="ECO:0000256" key="4">
    <source>
        <dbReference type="ARBA" id="ARBA00022989"/>
    </source>
</evidence>
<comment type="subcellular location">
    <subcellularLocation>
        <location evidence="1">Membrane</location>
        <topology evidence="1">Single-pass membrane protein</topology>
    </subcellularLocation>
</comment>
<name>A0A817AWT8_BRANA</name>
<dbReference type="AlphaFoldDB" id="A0A817AWT8"/>
<protein>
    <submittedName>
        <fullName evidence="7">(rape) hypothetical protein</fullName>
    </submittedName>
</protein>
<keyword evidence="2" id="KW-0812">Transmembrane</keyword>
<keyword evidence="3" id="KW-0732">Signal</keyword>